<evidence type="ECO:0000259" key="5">
    <source>
        <dbReference type="Pfam" id="PF25944"/>
    </source>
</evidence>
<proteinExistence type="inferred from homology"/>
<dbReference type="InterPro" id="IPR058625">
    <property type="entry name" value="MdtA-like_BSH"/>
</dbReference>
<evidence type="ECO:0000256" key="2">
    <source>
        <dbReference type="ARBA" id="ARBA00009477"/>
    </source>
</evidence>
<dbReference type="Gene3D" id="2.40.30.170">
    <property type="match status" value="1"/>
</dbReference>
<evidence type="ECO:0000313" key="7">
    <source>
        <dbReference type="EMBL" id="PYB70261.1"/>
    </source>
</evidence>
<evidence type="ECO:0000259" key="4">
    <source>
        <dbReference type="Pfam" id="PF25917"/>
    </source>
</evidence>
<dbReference type="SUPFAM" id="SSF111369">
    <property type="entry name" value="HlyD-like secretion proteins"/>
    <property type="match status" value="1"/>
</dbReference>
<feature type="domain" description="Multidrug resistance protein MdtA-like barrel-sandwich hybrid" evidence="4">
    <location>
        <begin position="76"/>
        <end position="217"/>
    </location>
</feature>
<evidence type="ECO:0000259" key="6">
    <source>
        <dbReference type="Pfam" id="PF25967"/>
    </source>
</evidence>
<dbReference type="Gene3D" id="1.10.287.470">
    <property type="entry name" value="Helix hairpin bin"/>
    <property type="match status" value="1"/>
</dbReference>
<dbReference type="Pfam" id="PF25876">
    <property type="entry name" value="HH_MFP_RND"/>
    <property type="match status" value="1"/>
</dbReference>
<accession>A0ABX5NMS9</accession>
<dbReference type="InterPro" id="IPR006143">
    <property type="entry name" value="RND_pump_MFP"/>
</dbReference>
<organism evidence="7 8">
    <name type="scientific">Rhizobium wuzhouense</name>
    <dbReference type="NCBI Taxonomy" id="1986026"/>
    <lineage>
        <taxon>Bacteria</taxon>
        <taxon>Pseudomonadati</taxon>
        <taxon>Pseudomonadota</taxon>
        <taxon>Alphaproteobacteria</taxon>
        <taxon>Hyphomicrobiales</taxon>
        <taxon>Rhizobiaceae</taxon>
        <taxon>Rhizobium/Agrobacterium group</taxon>
        <taxon>Rhizobium</taxon>
    </lineage>
</organism>
<dbReference type="NCBIfam" id="TIGR01730">
    <property type="entry name" value="RND_mfp"/>
    <property type="match status" value="1"/>
</dbReference>
<dbReference type="Pfam" id="PF25967">
    <property type="entry name" value="RND-MFP_C"/>
    <property type="match status" value="1"/>
</dbReference>
<feature type="domain" description="Multidrug resistance protein MdtA-like alpha-helical hairpin" evidence="3">
    <location>
        <begin position="117"/>
        <end position="185"/>
    </location>
</feature>
<dbReference type="InterPro" id="IPR058626">
    <property type="entry name" value="MdtA-like_b-barrel"/>
</dbReference>
<sequence>MTSTWKRWALMGTGLGLAASISVAALVYQLPGTIAAAETDTAAAPPSAIPVTVAVLKNREIRSWEEFSGRLEAIERVQIRSRVAGAIKGVHFREGALVKAGDLLFTIDAEPFKAAVTRAQGQRASAQARLQLASTEFERGRKLSAGNSISKSEFDQRSNALAEAQAAVTTAEAALRAAQLELDYTNVRAPVSGRVGKVEMTVGNLVAAGSTSPALTTLVSVDPIYAAFSVSEETVAKALAELPSSGDALPPIEQIPVEMGTLTDQGTPIKGTLQLISNEVELASGTVAVRAVFDNPGGRLMPGQFVRVRLGQPRAANKILVSERAIGTDQDKKFVFVVGDDNKVAYRPIVVGSISEGGRIVESGLEAGERVVVNGLQRIAPGALVDPQKTDDVAIAK</sequence>
<comment type="similarity">
    <text evidence="2">Belongs to the membrane fusion protein (MFP) (TC 8.A.1) family.</text>
</comment>
<dbReference type="Gene3D" id="2.40.420.20">
    <property type="match status" value="1"/>
</dbReference>
<feature type="domain" description="Multidrug resistance protein MdtA-like beta-barrel" evidence="5">
    <location>
        <begin position="223"/>
        <end position="310"/>
    </location>
</feature>
<dbReference type="InterPro" id="IPR058627">
    <property type="entry name" value="MdtA-like_C"/>
</dbReference>
<dbReference type="Pfam" id="PF25917">
    <property type="entry name" value="BSH_RND"/>
    <property type="match status" value="1"/>
</dbReference>
<dbReference type="Pfam" id="PF25944">
    <property type="entry name" value="Beta-barrel_RND"/>
    <property type="match status" value="1"/>
</dbReference>
<dbReference type="Gene3D" id="2.40.50.100">
    <property type="match status" value="1"/>
</dbReference>
<evidence type="ECO:0000259" key="3">
    <source>
        <dbReference type="Pfam" id="PF25876"/>
    </source>
</evidence>
<dbReference type="EMBL" id="QJRY01000010">
    <property type="protein sequence ID" value="PYB70261.1"/>
    <property type="molecule type" value="Genomic_DNA"/>
</dbReference>
<dbReference type="InterPro" id="IPR058624">
    <property type="entry name" value="MdtA-like_HH"/>
</dbReference>
<evidence type="ECO:0000313" key="8">
    <source>
        <dbReference type="Proteomes" id="UP000247536"/>
    </source>
</evidence>
<comment type="caution">
    <text evidence="7">The sequence shown here is derived from an EMBL/GenBank/DDBJ whole genome shotgun (WGS) entry which is preliminary data.</text>
</comment>
<dbReference type="Proteomes" id="UP000247536">
    <property type="component" value="Unassembled WGS sequence"/>
</dbReference>
<gene>
    <name evidence="7" type="ORF">DMY87_21985</name>
</gene>
<evidence type="ECO:0000256" key="1">
    <source>
        <dbReference type="ARBA" id="ARBA00004196"/>
    </source>
</evidence>
<dbReference type="PANTHER" id="PTHR30158:SF10">
    <property type="entry name" value="CATION EFFLUX PUMP"/>
    <property type="match status" value="1"/>
</dbReference>
<dbReference type="PANTHER" id="PTHR30158">
    <property type="entry name" value="ACRA/E-RELATED COMPONENT OF DRUG EFFLUX TRANSPORTER"/>
    <property type="match status" value="1"/>
</dbReference>
<dbReference type="RefSeq" id="WP_110793781.1">
    <property type="nucleotide sequence ID" value="NZ_QJRY01000010.1"/>
</dbReference>
<name>A0ABX5NMS9_9HYPH</name>
<feature type="domain" description="Multidrug resistance protein MdtA-like C-terminal permuted SH3" evidence="6">
    <location>
        <begin position="319"/>
        <end position="378"/>
    </location>
</feature>
<reference evidence="7 8" key="1">
    <citation type="submission" date="2018-06" db="EMBL/GenBank/DDBJ databases">
        <title>Rhizobium wuzhouense sp. nov., isolated from roots of Oryza officinalis.</title>
        <authorList>
            <person name="Yuan T."/>
        </authorList>
    </citation>
    <scope>NUCLEOTIDE SEQUENCE [LARGE SCALE GENOMIC DNA]</scope>
    <source>
        <strain evidence="7 8">W44</strain>
    </source>
</reference>
<keyword evidence="8" id="KW-1185">Reference proteome</keyword>
<comment type="subcellular location">
    <subcellularLocation>
        <location evidence="1">Cell envelope</location>
    </subcellularLocation>
</comment>
<protein>
    <submittedName>
        <fullName evidence="7">Efflux transporter periplasmic adaptor subunit</fullName>
    </submittedName>
</protein>